<sequence length="209" mass="22726">MSYPLSEQVDVSFLDGTGVGGLSDEVRALLPALEAILMVVDRPVTAGELGATFDVSGELIDEALEYLSAEYRGEHELRPRGFELRRAAGGWRIYSAPAWADVVGRFIVGTAQAKLSQAALETLAVVAYRQPVSRSRISHIRGVNVDAVVRTLVARGLIEEVGWTDSGARLYGTTDTFLERMGFESLNDLVPLAPYLPSAEELDDLEETL</sequence>
<dbReference type="GO" id="GO:0051301">
    <property type="term" value="P:cell division"/>
    <property type="evidence" value="ECO:0007669"/>
    <property type="project" value="UniProtKB-KW"/>
</dbReference>
<dbReference type="InterPro" id="IPR005234">
    <property type="entry name" value="ScpB_csome_segregation"/>
</dbReference>
<dbReference type="AlphaFoldDB" id="A0A3P1SHY5"/>
<evidence type="ECO:0000313" key="6">
    <source>
        <dbReference type="Proteomes" id="UP000280444"/>
    </source>
</evidence>
<dbReference type="OrthoDB" id="9806226at2"/>
<dbReference type="InterPro" id="IPR036388">
    <property type="entry name" value="WH-like_DNA-bd_sf"/>
</dbReference>
<accession>A0A3P1SHY5</accession>
<proteinExistence type="predicted"/>
<dbReference type="InterPro" id="IPR036390">
    <property type="entry name" value="WH_DNA-bd_sf"/>
</dbReference>
<evidence type="ECO:0000256" key="1">
    <source>
        <dbReference type="ARBA" id="ARBA00022490"/>
    </source>
</evidence>
<dbReference type="EMBL" id="RQZF01000001">
    <property type="protein sequence ID" value="RRC96539.1"/>
    <property type="molecule type" value="Genomic_DNA"/>
</dbReference>
<evidence type="ECO:0000256" key="2">
    <source>
        <dbReference type="ARBA" id="ARBA00022618"/>
    </source>
</evidence>
<dbReference type="NCBIfam" id="TIGR00281">
    <property type="entry name" value="SMC-Scp complex subunit ScpB"/>
    <property type="match status" value="1"/>
</dbReference>
<keyword evidence="4" id="KW-0131">Cell cycle</keyword>
<dbReference type="GO" id="GO:0051304">
    <property type="term" value="P:chromosome separation"/>
    <property type="evidence" value="ECO:0007669"/>
    <property type="project" value="InterPro"/>
</dbReference>
<reference evidence="5 6" key="1">
    <citation type="submission" date="2018-11" db="EMBL/GenBank/DDBJ databases">
        <title>Genomes From Bacteria Associated with the Canine Oral Cavity: a Test Case for Automated Genome-Based Taxonomic Assignment.</title>
        <authorList>
            <person name="Coil D.A."/>
            <person name="Jospin G."/>
            <person name="Darling A.E."/>
            <person name="Wallis C."/>
            <person name="Davis I.J."/>
            <person name="Harris S."/>
            <person name="Eisen J.A."/>
            <person name="Holcombe L.J."/>
            <person name="O'Flynn C."/>
        </authorList>
    </citation>
    <scope>NUCLEOTIDE SEQUENCE [LARGE SCALE GENOMIC DNA]</scope>
    <source>
        <strain evidence="5 6">OH770</strain>
    </source>
</reference>
<keyword evidence="1" id="KW-0963">Cytoplasm</keyword>
<dbReference type="Pfam" id="PF04079">
    <property type="entry name" value="SMC_ScpB"/>
    <property type="match status" value="1"/>
</dbReference>
<evidence type="ECO:0000256" key="4">
    <source>
        <dbReference type="ARBA" id="ARBA00023306"/>
    </source>
</evidence>
<dbReference type="PIRSF" id="PIRSF019345">
    <property type="entry name" value="ScpB"/>
    <property type="match status" value="1"/>
</dbReference>
<organism evidence="5 6">
    <name type="scientific">Schaalia canis</name>
    <dbReference type="NCBI Taxonomy" id="100469"/>
    <lineage>
        <taxon>Bacteria</taxon>
        <taxon>Bacillati</taxon>
        <taxon>Actinomycetota</taxon>
        <taxon>Actinomycetes</taxon>
        <taxon>Actinomycetales</taxon>
        <taxon>Actinomycetaceae</taxon>
        <taxon>Schaalia</taxon>
    </lineage>
</organism>
<keyword evidence="6" id="KW-1185">Reference proteome</keyword>
<keyword evidence="3" id="KW-0159">Chromosome partition</keyword>
<name>A0A3P1SHY5_9ACTO</name>
<dbReference type="Proteomes" id="UP000280444">
    <property type="component" value="Unassembled WGS sequence"/>
</dbReference>
<keyword evidence="2" id="KW-0132">Cell division</keyword>
<gene>
    <name evidence="5" type="primary">scpB</name>
    <name evidence="5" type="ORF">EII11_00550</name>
</gene>
<dbReference type="Gene3D" id="1.10.10.10">
    <property type="entry name" value="Winged helix-like DNA-binding domain superfamily/Winged helix DNA-binding domain"/>
    <property type="match status" value="2"/>
</dbReference>
<evidence type="ECO:0000313" key="5">
    <source>
        <dbReference type="EMBL" id="RRC96539.1"/>
    </source>
</evidence>
<dbReference type="SUPFAM" id="SSF46785">
    <property type="entry name" value="Winged helix' DNA-binding domain"/>
    <property type="match status" value="2"/>
</dbReference>
<dbReference type="PANTHER" id="PTHR34298">
    <property type="entry name" value="SEGREGATION AND CONDENSATION PROTEIN B"/>
    <property type="match status" value="1"/>
</dbReference>
<protein>
    <submittedName>
        <fullName evidence="5">SMC-Scp complex subunit ScpB</fullName>
    </submittedName>
</protein>
<dbReference type="PANTHER" id="PTHR34298:SF2">
    <property type="entry name" value="SEGREGATION AND CONDENSATION PROTEIN B"/>
    <property type="match status" value="1"/>
</dbReference>
<evidence type="ECO:0000256" key="3">
    <source>
        <dbReference type="ARBA" id="ARBA00022829"/>
    </source>
</evidence>
<comment type="caution">
    <text evidence="5">The sequence shown here is derived from an EMBL/GenBank/DDBJ whole genome shotgun (WGS) entry which is preliminary data.</text>
</comment>